<evidence type="ECO:0000256" key="1">
    <source>
        <dbReference type="ARBA" id="ARBA00022695"/>
    </source>
</evidence>
<evidence type="ECO:0000256" key="2">
    <source>
        <dbReference type="ARBA" id="ARBA00022722"/>
    </source>
</evidence>
<dbReference type="GO" id="GO:0003964">
    <property type="term" value="F:RNA-directed DNA polymerase activity"/>
    <property type="evidence" value="ECO:0007669"/>
    <property type="project" value="UniProtKB-KW"/>
</dbReference>
<keyword evidence="12" id="KW-1185">Reference proteome</keyword>
<dbReference type="PANTHER" id="PTHR42648">
    <property type="entry name" value="TRANSPOSASE, PUTATIVE-RELATED"/>
    <property type="match status" value="1"/>
</dbReference>
<protein>
    <recommendedName>
        <fullName evidence="13">GAG-pre-integrase domain-containing protein</fullName>
    </recommendedName>
</protein>
<keyword evidence="9" id="KW-0239">DNA-directed DNA polymerase</keyword>
<dbReference type="GO" id="GO:0004519">
    <property type="term" value="F:endonuclease activity"/>
    <property type="evidence" value="ECO:0007669"/>
    <property type="project" value="UniProtKB-KW"/>
</dbReference>
<keyword evidence="6" id="KW-0460">Magnesium</keyword>
<keyword evidence="7" id="KW-0229">DNA integration</keyword>
<dbReference type="GO" id="GO:0015074">
    <property type="term" value="P:DNA integration"/>
    <property type="evidence" value="ECO:0007669"/>
    <property type="project" value="UniProtKB-KW"/>
</dbReference>
<keyword evidence="4" id="KW-0255">Endonuclease</keyword>
<keyword evidence="10" id="KW-0233">DNA recombination</keyword>
<dbReference type="InterPro" id="IPR039537">
    <property type="entry name" value="Retrotran_Ty1/copia-like"/>
</dbReference>
<reference evidence="11" key="1">
    <citation type="submission" date="2022-08" db="EMBL/GenBank/DDBJ databases">
        <authorList>
            <consortium name="DOE Joint Genome Institute"/>
            <person name="Min B."/>
            <person name="Riley R."/>
            <person name="Sierra-Patev S."/>
            <person name="Naranjo-Ortiz M."/>
            <person name="Looney B."/>
            <person name="Konkel Z."/>
            <person name="Slot J.C."/>
            <person name="Sakamoto Y."/>
            <person name="Steenwyk J.L."/>
            <person name="Rokas A."/>
            <person name="Carro J."/>
            <person name="Camarero S."/>
            <person name="Ferreira P."/>
            <person name="Molpeceres G."/>
            <person name="Ruiz-Duenas F.J."/>
            <person name="Serrano A."/>
            <person name="Henrissat B."/>
            <person name="Drula E."/>
            <person name="Hughes K.W."/>
            <person name="Mata J.L."/>
            <person name="Ishikawa N.K."/>
            <person name="Vargas-Isla R."/>
            <person name="Ushijima S."/>
            <person name="Smith C.A."/>
            <person name="Ahrendt S."/>
            <person name="Andreopoulos W."/>
            <person name="He G."/>
            <person name="Labutti K."/>
            <person name="Lipzen A."/>
            <person name="Ng V."/>
            <person name="Sandor L."/>
            <person name="Barry K."/>
            <person name="Martinez A.T."/>
            <person name="Xiao Y."/>
            <person name="Gibbons J.G."/>
            <person name="Terashima K."/>
            <person name="Hibbett D.S."/>
            <person name="Grigoriev I.V."/>
        </authorList>
    </citation>
    <scope>NUCLEOTIDE SEQUENCE</scope>
    <source>
        <strain evidence="11">TFB10291</strain>
    </source>
</reference>
<evidence type="ECO:0000256" key="7">
    <source>
        <dbReference type="ARBA" id="ARBA00022908"/>
    </source>
</evidence>
<evidence type="ECO:0000256" key="5">
    <source>
        <dbReference type="ARBA" id="ARBA00022801"/>
    </source>
</evidence>
<dbReference type="GO" id="GO:0006310">
    <property type="term" value="P:DNA recombination"/>
    <property type="evidence" value="ECO:0007669"/>
    <property type="project" value="UniProtKB-KW"/>
</dbReference>
<keyword evidence="3" id="KW-0479">Metal-binding</keyword>
<dbReference type="GO" id="GO:0003887">
    <property type="term" value="F:DNA-directed DNA polymerase activity"/>
    <property type="evidence" value="ECO:0007669"/>
    <property type="project" value="UniProtKB-KW"/>
</dbReference>
<evidence type="ECO:0000256" key="3">
    <source>
        <dbReference type="ARBA" id="ARBA00022723"/>
    </source>
</evidence>
<dbReference type="Proteomes" id="UP001163798">
    <property type="component" value="Unassembled WGS sequence"/>
</dbReference>
<name>A0AA38KTR0_9AGAR</name>
<evidence type="ECO:0000256" key="9">
    <source>
        <dbReference type="ARBA" id="ARBA00022932"/>
    </source>
</evidence>
<evidence type="ECO:0000256" key="8">
    <source>
        <dbReference type="ARBA" id="ARBA00022918"/>
    </source>
</evidence>
<gene>
    <name evidence="11" type="ORF">GGU10DRAFT_253491</name>
</gene>
<evidence type="ECO:0000256" key="4">
    <source>
        <dbReference type="ARBA" id="ARBA00022759"/>
    </source>
</evidence>
<evidence type="ECO:0000313" key="11">
    <source>
        <dbReference type="EMBL" id="KAJ3780897.1"/>
    </source>
</evidence>
<dbReference type="AlphaFoldDB" id="A0AA38KTR0"/>
<dbReference type="PANTHER" id="PTHR42648:SF11">
    <property type="entry name" value="TRANSPOSON TY4-P GAG-POL POLYPROTEIN"/>
    <property type="match status" value="1"/>
</dbReference>
<comment type="caution">
    <text evidence="11">The sequence shown here is derived from an EMBL/GenBank/DDBJ whole genome shotgun (WGS) entry which is preliminary data.</text>
</comment>
<feature type="non-terminal residue" evidence="11">
    <location>
        <position position="123"/>
    </location>
</feature>
<proteinExistence type="predicted"/>
<dbReference type="GO" id="GO:0016787">
    <property type="term" value="F:hydrolase activity"/>
    <property type="evidence" value="ECO:0007669"/>
    <property type="project" value="UniProtKB-KW"/>
</dbReference>
<dbReference type="GO" id="GO:0046872">
    <property type="term" value="F:metal ion binding"/>
    <property type="evidence" value="ECO:0007669"/>
    <property type="project" value="UniProtKB-KW"/>
</dbReference>
<dbReference type="EMBL" id="MU793633">
    <property type="protein sequence ID" value="KAJ3780897.1"/>
    <property type="molecule type" value="Genomic_DNA"/>
</dbReference>
<keyword evidence="1" id="KW-0548">Nucleotidyltransferase</keyword>
<evidence type="ECO:0000313" key="12">
    <source>
        <dbReference type="Proteomes" id="UP001163798"/>
    </source>
</evidence>
<evidence type="ECO:0000256" key="6">
    <source>
        <dbReference type="ARBA" id="ARBA00022842"/>
    </source>
</evidence>
<keyword evidence="9" id="KW-0808">Transferase</keyword>
<keyword evidence="5" id="KW-0378">Hydrolase</keyword>
<keyword evidence="8" id="KW-0695">RNA-directed DNA polymerase</keyword>
<evidence type="ECO:0008006" key="13">
    <source>
        <dbReference type="Google" id="ProtNLM"/>
    </source>
</evidence>
<organism evidence="11 12">
    <name type="scientific">Lentinula aff. detonsa</name>
    <dbReference type="NCBI Taxonomy" id="2804958"/>
    <lineage>
        <taxon>Eukaryota</taxon>
        <taxon>Fungi</taxon>
        <taxon>Dikarya</taxon>
        <taxon>Basidiomycota</taxon>
        <taxon>Agaricomycotina</taxon>
        <taxon>Agaricomycetes</taxon>
        <taxon>Agaricomycetidae</taxon>
        <taxon>Agaricales</taxon>
        <taxon>Marasmiineae</taxon>
        <taxon>Omphalotaceae</taxon>
        <taxon>Lentinula</taxon>
    </lineage>
</organism>
<keyword evidence="2" id="KW-0540">Nuclease</keyword>
<evidence type="ECO:0000256" key="10">
    <source>
        <dbReference type="ARBA" id="ARBA00023172"/>
    </source>
</evidence>
<sequence length="123" mass="13627">MGHAGLSRIRMMIQKSLVNGMVLVGPADEKLGECDSCHMAKAKRRPFDASTTRETRLLERVHVDLTAGPMRVRAIGGYYYSMPIVDGHSAMGRDFYLANKESNTTLAAMKSYKARAENETGMK</sequence>
<accession>A0AA38KTR0</accession>